<feature type="region of interest" description="Disordered" evidence="7">
    <location>
        <begin position="1"/>
        <end position="21"/>
    </location>
</feature>
<accession>G4TPH4</accession>
<feature type="binding site" evidence="5">
    <location>
        <begin position="426"/>
        <end position="429"/>
    </location>
    <ligand>
        <name>GTP</name>
        <dbReference type="ChEBI" id="CHEBI:37565"/>
    </ligand>
</feature>
<dbReference type="Gene3D" id="3.40.50.300">
    <property type="entry name" value="P-loop containing nucleotide triphosphate hydrolases"/>
    <property type="match status" value="1"/>
</dbReference>
<evidence type="ECO:0000256" key="7">
    <source>
        <dbReference type="SAM" id="MobiDB-lite"/>
    </source>
</evidence>
<dbReference type="InterPro" id="IPR011025">
    <property type="entry name" value="GproteinA_insert"/>
</dbReference>
<dbReference type="eggNOG" id="KOG0082">
    <property type="taxonomic scope" value="Eukaryota"/>
</dbReference>
<keyword evidence="9" id="KW-1185">Reference proteome</keyword>
<gene>
    <name evidence="8" type="ORF">PIIN_07172</name>
</gene>
<dbReference type="STRING" id="1109443.G4TPH4"/>
<comment type="caution">
    <text evidence="8">The sequence shown here is derived from an EMBL/GenBank/DDBJ whole genome shotgun (WGS) entry which is preliminary data.</text>
</comment>
<keyword evidence="1 6" id="KW-0479">Metal-binding</keyword>
<dbReference type="PANTHER" id="PTHR10218">
    <property type="entry name" value="GTP-BINDING PROTEIN ALPHA SUBUNIT"/>
    <property type="match status" value="1"/>
</dbReference>
<dbReference type="PANTHER" id="PTHR10218:SF360">
    <property type="entry name" value="GUANINE NUCLEOTIDE-BINDING PROTEIN SUBUNIT ALPHA HOMOLOG"/>
    <property type="match status" value="1"/>
</dbReference>
<protein>
    <submittedName>
        <fullName evidence="8">Related to guanine nucleotide-binding protein alpha-4 subunit</fullName>
    </submittedName>
</protein>
<dbReference type="HOGENOM" id="CLU_014184_1_1_1"/>
<evidence type="ECO:0000313" key="8">
    <source>
        <dbReference type="EMBL" id="CCA73217.1"/>
    </source>
</evidence>
<dbReference type="GO" id="GO:0001664">
    <property type="term" value="F:G protein-coupled receptor binding"/>
    <property type="evidence" value="ECO:0007669"/>
    <property type="project" value="TreeGrafter"/>
</dbReference>
<evidence type="ECO:0000256" key="4">
    <source>
        <dbReference type="ARBA" id="ARBA00023224"/>
    </source>
</evidence>
<dbReference type="Pfam" id="PF00503">
    <property type="entry name" value="G-alpha"/>
    <property type="match status" value="1"/>
</dbReference>
<dbReference type="GO" id="GO:0005834">
    <property type="term" value="C:heterotrimeric G-protein complex"/>
    <property type="evidence" value="ECO:0007669"/>
    <property type="project" value="TreeGrafter"/>
</dbReference>
<dbReference type="InParanoid" id="G4TPH4"/>
<dbReference type="GO" id="GO:0031683">
    <property type="term" value="F:G-protein beta/gamma-subunit complex binding"/>
    <property type="evidence" value="ECO:0007669"/>
    <property type="project" value="InterPro"/>
</dbReference>
<dbReference type="SUPFAM" id="SSF52540">
    <property type="entry name" value="P-loop containing nucleoside triphosphate hydrolases"/>
    <property type="match status" value="1"/>
</dbReference>
<dbReference type="Proteomes" id="UP000007148">
    <property type="component" value="Unassembled WGS sequence"/>
</dbReference>
<dbReference type="FunFam" id="3.40.50.300:FF:000692">
    <property type="entry name" value="Guanine nucleotide-binding protein subunit alpha"/>
    <property type="match status" value="1"/>
</dbReference>
<feature type="compositionally biased region" description="Basic and acidic residues" evidence="7">
    <location>
        <begin position="8"/>
        <end position="21"/>
    </location>
</feature>
<dbReference type="EMBL" id="CAFZ01000210">
    <property type="protein sequence ID" value="CCA73217.1"/>
    <property type="molecule type" value="Genomic_DNA"/>
</dbReference>
<keyword evidence="4" id="KW-0807">Transducer</keyword>
<keyword evidence="2 5" id="KW-0547">Nucleotide-binding</keyword>
<dbReference type="PROSITE" id="PS51882">
    <property type="entry name" value="G_ALPHA"/>
    <property type="match status" value="1"/>
</dbReference>
<dbReference type="GO" id="GO:0007188">
    <property type="term" value="P:adenylate cyclase-modulating G protein-coupled receptor signaling pathway"/>
    <property type="evidence" value="ECO:0007669"/>
    <property type="project" value="TreeGrafter"/>
</dbReference>
<dbReference type="InterPro" id="IPR001019">
    <property type="entry name" value="Gprotein_alpha_su"/>
</dbReference>
<evidence type="ECO:0000256" key="5">
    <source>
        <dbReference type="PIRSR" id="PIRSR601019-1"/>
    </source>
</evidence>
<dbReference type="OrthoDB" id="5817230at2759"/>
<organism evidence="8 9">
    <name type="scientific">Serendipita indica (strain DSM 11827)</name>
    <name type="common">Root endophyte fungus</name>
    <name type="synonym">Piriformospora indica</name>
    <dbReference type="NCBI Taxonomy" id="1109443"/>
    <lineage>
        <taxon>Eukaryota</taxon>
        <taxon>Fungi</taxon>
        <taxon>Dikarya</taxon>
        <taxon>Basidiomycota</taxon>
        <taxon>Agaricomycotina</taxon>
        <taxon>Agaricomycetes</taxon>
        <taxon>Sebacinales</taxon>
        <taxon>Serendipitaceae</taxon>
        <taxon>Serendipita</taxon>
    </lineage>
</organism>
<reference evidence="8 9" key="1">
    <citation type="journal article" date="2011" name="PLoS Pathog.">
        <title>Endophytic Life Strategies Decoded by Genome and Transcriptome Analyses of the Mutualistic Root Symbiont Piriformospora indica.</title>
        <authorList>
            <person name="Zuccaro A."/>
            <person name="Lahrmann U."/>
            <person name="Guldener U."/>
            <person name="Langen G."/>
            <person name="Pfiffi S."/>
            <person name="Biedenkopf D."/>
            <person name="Wong P."/>
            <person name="Samans B."/>
            <person name="Grimm C."/>
            <person name="Basiewicz M."/>
            <person name="Murat C."/>
            <person name="Martin F."/>
            <person name="Kogel K.H."/>
        </authorList>
    </citation>
    <scope>NUCLEOTIDE SEQUENCE [LARGE SCALE GENOMIC DNA]</scope>
    <source>
        <strain evidence="8 9">DSM 11827</strain>
    </source>
</reference>
<feature type="binding site" evidence="5">
    <location>
        <position position="487"/>
    </location>
    <ligand>
        <name>GTP</name>
        <dbReference type="ChEBI" id="CHEBI:37565"/>
    </ligand>
</feature>
<name>G4TPH4_SERID</name>
<dbReference type="AlphaFoldDB" id="G4TPH4"/>
<dbReference type="InterPro" id="IPR027417">
    <property type="entry name" value="P-loop_NTPase"/>
</dbReference>
<sequence length="515" mass="58809">MPPSPKRAASERHSRAKQAAEAKQISDRIDAMLEAERASVAKHKSVVRILLLGQSESGMAFLVLFDSRSFPGRKEYRPQKYASPVLVWSEPRVLCTLWRRRLAPASLKLTSLDFQLMYAREAFARDRENWKGVILLNVVRCMQRVVDALFQADAADEDDSADEFSPDAPPPISSLLHDSHRRICLRLRASLDVAERGLKARLSPNFANLPRSRPATAEQHLVDTEAETELAVQAHSWNLGTKEAVNVKQRRLSVLPQEIPIDPSDPNDPTHLIRMCRDDMIDLWNDLAVQEVLARRRVRWQEWPGFFLNDLERVTSSSYHPTDDDVVRARLKTMGVSDYSFVIDRGSRGTYLWRIFDVGGSRTQRNQWIPYFDDASAVIFLAPLSAFDQKLAEDRSVNRLEDSLLLWKSVVSNRLLADVDFILFLNKVDILSAKLRSGVKVQKYVRSYRDRPNTAEAAAKYFKEKFHAILREYSPKKRPFYCYLTSAIDTKATNVILDNVGESILRKNLQTIGVL</sequence>
<feature type="binding site" evidence="6">
    <location>
        <position position="333"/>
    </location>
    <ligand>
        <name>Mg(2+)</name>
        <dbReference type="ChEBI" id="CHEBI:18420"/>
    </ligand>
</feature>
<dbReference type="GO" id="GO:0003924">
    <property type="term" value="F:GTPase activity"/>
    <property type="evidence" value="ECO:0007669"/>
    <property type="project" value="InterPro"/>
</dbReference>
<dbReference type="GO" id="GO:0005737">
    <property type="term" value="C:cytoplasm"/>
    <property type="evidence" value="ECO:0007669"/>
    <property type="project" value="TreeGrafter"/>
</dbReference>
<evidence type="ECO:0000256" key="2">
    <source>
        <dbReference type="ARBA" id="ARBA00022741"/>
    </source>
</evidence>
<dbReference type="GO" id="GO:0005525">
    <property type="term" value="F:GTP binding"/>
    <property type="evidence" value="ECO:0007669"/>
    <property type="project" value="UniProtKB-KW"/>
</dbReference>
<dbReference type="PRINTS" id="PR00318">
    <property type="entry name" value="GPROTEINA"/>
</dbReference>
<dbReference type="SUPFAM" id="SSF47895">
    <property type="entry name" value="Transducin (alpha subunit), insertion domain"/>
    <property type="match status" value="1"/>
</dbReference>
<proteinExistence type="predicted"/>
<dbReference type="GO" id="GO:0046872">
    <property type="term" value="F:metal ion binding"/>
    <property type="evidence" value="ECO:0007669"/>
    <property type="project" value="UniProtKB-KW"/>
</dbReference>
<evidence type="ECO:0000313" key="9">
    <source>
        <dbReference type="Proteomes" id="UP000007148"/>
    </source>
</evidence>
<keyword evidence="3 5" id="KW-0342">GTP-binding</keyword>
<dbReference type="SMART" id="SM00275">
    <property type="entry name" value="G_alpha"/>
    <property type="match status" value="1"/>
</dbReference>
<evidence type="ECO:0000256" key="6">
    <source>
        <dbReference type="PIRSR" id="PIRSR601019-2"/>
    </source>
</evidence>
<keyword evidence="6" id="KW-0460">Magnesium</keyword>
<evidence type="ECO:0000256" key="3">
    <source>
        <dbReference type="ARBA" id="ARBA00023134"/>
    </source>
</evidence>
<dbReference type="CDD" id="cd00066">
    <property type="entry name" value="G-alpha"/>
    <property type="match status" value="1"/>
</dbReference>
<evidence type="ECO:0000256" key="1">
    <source>
        <dbReference type="ARBA" id="ARBA00022723"/>
    </source>
</evidence>
<dbReference type="Gene3D" id="1.10.400.10">
    <property type="entry name" value="GI Alpha 1, domain 2-like"/>
    <property type="match status" value="1"/>
</dbReference>